<dbReference type="SUPFAM" id="SSF56112">
    <property type="entry name" value="Protein kinase-like (PK-like)"/>
    <property type="match status" value="1"/>
</dbReference>
<feature type="region of interest" description="Disordered" evidence="1">
    <location>
        <begin position="46"/>
        <end position="77"/>
    </location>
</feature>
<evidence type="ECO:0000313" key="3">
    <source>
        <dbReference type="Proteomes" id="UP001500064"/>
    </source>
</evidence>
<sequence>MTIRLITVLRAGLTRLRRSTTRWWEWCPPEITAAGMADFWLPAQPATATSPDAPIEERHGHPVRRIPPPEDPMTQTTEEAARLSLKDLPDDRIFDAITLHSGGGELLRVEYMPVSLDGGALVARLEFSDGSRAVLKAARRGGRAGEQMQREIWARTHGISVPGPPLLWAGTVDQFHMLLTRYVNDFYRNSPSLTSGSPDLPAVLDGLAAFENRRTADSVPGGAPLFEEDLVPVVQDAYSVLDTLPDLDRDVWMSALHRVDFHAVAGTTLLHGALVPRHLLVAPGNPLVIADWAGAAYGRAWADLVPFGVHLVCAGWLPDAAEELLQRTFPCWRQAPHGAVTGLIAAWTLHQALLASHTPPTALQSAGLAWVSHRLRPV</sequence>
<reference evidence="2 3" key="1">
    <citation type="journal article" date="2019" name="Int. J. Syst. Evol. Microbiol.">
        <title>The Global Catalogue of Microorganisms (GCM) 10K type strain sequencing project: providing services to taxonomists for standard genome sequencing and annotation.</title>
        <authorList>
            <consortium name="The Broad Institute Genomics Platform"/>
            <consortium name="The Broad Institute Genome Sequencing Center for Infectious Disease"/>
            <person name="Wu L."/>
            <person name="Ma J."/>
        </authorList>
    </citation>
    <scope>NUCLEOTIDE SEQUENCE [LARGE SCALE GENOMIC DNA]</scope>
    <source>
        <strain evidence="2 3">JCM 13929</strain>
    </source>
</reference>
<proteinExistence type="predicted"/>
<evidence type="ECO:0000256" key="1">
    <source>
        <dbReference type="SAM" id="MobiDB-lite"/>
    </source>
</evidence>
<accession>A0ABN2EU08</accession>
<dbReference type="EMBL" id="BAAAMU010000003">
    <property type="protein sequence ID" value="GAA1614176.1"/>
    <property type="molecule type" value="Genomic_DNA"/>
</dbReference>
<dbReference type="Proteomes" id="UP001500064">
    <property type="component" value="Unassembled WGS sequence"/>
</dbReference>
<name>A0ABN2EU08_9ACTN</name>
<comment type="caution">
    <text evidence="2">The sequence shown here is derived from an EMBL/GenBank/DDBJ whole genome shotgun (WGS) entry which is preliminary data.</text>
</comment>
<evidence type="ECO:0000313" key="2">
    <source>
        <dbReference type="EMBL" id="GAA1614176.1"/>
    </source>
</evidence>
<dbReference type="RefSeq" id="WP_346101468.1">
    <property type="nucleotide sequence ID" value="NZ_BAAAMU010000003.1"/>
</dbReference>
<organism evidence="2 3">
    <name type="scientific">Nonomuraea maheshkhaliensis</name>
    <dbReference type="NCBI Taxonomy" id="419590"/>
    <lineage>
        <taxon>Bacteria</taxon>
        <taxon>Bacillati</taxon>
        <taxon>Actinomycetota</taxon>
        <taxon>Actinomycetes</taxon>
        <taxon>Streptosporangiales</taxon>
        <taxon>Streptosporangiaceae</taxon>
        <taxon>Nonomuraea</taxon>
    </lineage>
</organism>
<gene>
    <name evidence="2" type="ORF">GCM10009733_007950</name>
</gene>
<keyword evidence="3" id="KW-1185">Reference proteome</keyword>
<evidence type="ECO:0008006" key="4">
    <source>
        <dbReference type="Google" id="ProtNLM"/>
    </source>
</evidence>
<protein>
    <recommendedName>
        <fullName evidence="4">Aminoglycoside phosphotransferase family protein</fullName>
    </recommendedName>
</protein>
<dbReference type="InterPro" id="IPR011009">
    <property type="entry name" value="Kinase-like_dom_sf"/>
</dbReference>